<keyword evidence="2" id="KW-1185">Reference proteome</keyword>
<name>A0AA86J3C0_9ACTN</name>
<sequence length="162" mass="17664">MSKVSNEERAEWAAIALNAYRSEAPRTLFPIPNEFERVRLGVVAAEAMARATRHNPADHVVNDYISAELIIGDLIVYVFHLVDDKVTPDQIIAAAEEMRTPYPVTLTALCTVAAADAGQTAAMLAALMEAAAHFGCDLPETVAQAKDFYEEEKAEEEAEQDA</sequence>
<gene>
    <name evidence="1" type="ORF">SYYSPA8_37795</name>
</gene>
<evidence type="ECO:0000313" key="2">
    <source>
        <dbReference type="Proteomes" id="UP001291653"/>
    </source>
</evidence>
<keyword evidence="1" id="KW-0614">Plasmid</keyword>
<dbReference type="EMBL" id="LC735416">
    <property type="protein sequence ID" value="BDT39677.1"/>
    <property type="molecule type" value="Genomic_DNA"/>
</dbReference>
<accession>A0AA86J3C0</accession>
<dbReference type="Proteomes" id="UP001291653">
    <property type="component" value="Plasmid pYSPA8-3"/>
</dbReference>
<organism evidence="1 2">
    <name type="scientific">Streptomyces yaizuensis</name>
    <dbReference type="NCBI Taxonomy" id="2989713"/>
    <lineage>
        <taxon>Bacteria</taxon>
        <taxon>Bacillati</taxon>
        <taxon>Actinomycetota</taxon>
        <taxon>Actinomycetes</taxon>
        <taxon>Kitasatosporales</taxon>
        <taxon>Streptomycetaceae</taxon>
        <taxon>Streptomyces</taxon>
    </lineage>
</organism>
<proteinExistence type="predicted"/>
<reference evidence="1 2" key="1">
    <citation type="submission" date="2022-10" db="EMBL/GenBank/DDBJ databases">
        <title>Draft genome sequence of Streptomyces sp. YSPA8.</title>
        <authorList>
            <person name="Moriuchi R."/>
            <person name="Dohra H."/>
            <person name="Yamamura H."/>
            <person name="Kodani S."/>
        </authorList>
    </citation>
    <scope>NUCLEOTIDE SEQUENCE [LARGE SCALE GENOMIC DNA]</scope>
    <source>
        <strain evidence="1 2">YSPA8</strain>
        <plasmid evidence="1 2">pYSPA8-3</plasmid>
    </source>
</reference>
<dbReference type="AlphaFoldDB" id="A0AA86J3C0"/>
<evidence type="ECO:0000313" key="1">
    <source>
        <dbReference type="EMBL" id="BDT39677.1"/>
    </source>
</evidence>
<protein>
    <submittedName>
        <fullName evidence="1">Uncharacterized protein</fullName>
    </submittedName>
</protein>
<geneLocation type="plasmid" evidence="1 2">
    <name>pYSPA8-3</name>
</geneLocation>